<protein>
    <submittedName>
        <fullName evidence="1">Uncharacterized protein</fullName>
    </submittedName>
</protein>
<sequence>MGDALPARGTDLSVVAIGRVGIWVKWALSAIVARTTVSTSPVLADVA</sequence>
<name>E7C3W4_9BACT</name>
<accession>E7C3W4</accession>
<proteinExistence type="predicted"/>
<evidence type="ECO:0000313" key="1">
    <source>
        <dbReference type="EMBL" id="ADI22138.1"/>
    </source>
</evidence>
<organism evidence="1">
    <name type="scientific">uncultured myxobacterium HF0200_19H16</name>
    <dbReference type="NCBI Taxonomy" id="723559"/>
    <lineage>
        <taxon>Bacteria</taxon>
        <taxon>Pseudomonadati</taxon>
        <taxon>Myxococcota</taxon>
        <taxon>Myxococcia</taxon>
        <taxon>Myxococcales</taxon>
        <taxon>environmental samples</taxon>
    </lineage>
</organism>
<dbReference type="EMBL" id="GU567976">
    <property type="protein sequence ID" value="ADI22138.1"/>
    <property type="molecule type" value="Genomic_DNA"/>
</dbReference>
<dbReference type="AlphaFoldDB" id="E7C3W4"/>
<reference evidence="1" key="1">
    <citation type="submission" date="2010-01" db="EMBL/GenBank/DDBJ databases">
        <title>Genome fragments of uncultured bacteria from the North Pacific subtropical Gyre.</title>
        <authorList>
            <person name="Pham V.D."/>
            <person name="Delong E.F."/>
        </authorList>
    </citation>
    <scope>NUCLEOTIDE SEQUENCE</scope>
</reference>